<proteinExistence type="predicted"/>
<gene>
    <name evidence="1" type="ORF">GCM10009098_25120</name>
</gene>
<evidence type="ECO:0000313" key="1">
    <source>
        <dbReference type="EMBL" id="GAA0556233.1"/>
    </source>
</evidence>
<name>A0ABN1DZV4_9GAMM</name>
<organism evidence="1 2">
    <name type="scientific">Rheinheimera aquimaris</name>
    <dbReference type="NCBI Taxonomy" id="412437"/>
    <lineage>
        <taxon>Bacteria</taxon>
        <taxon>Pseudomonadati</taxon>
        <taxon>Pseudomonadota</taxon>
        <taxon>Gammaproteobacteria</taxon>
        <taxon>Chromatiales</taxon>
        <taxon>Chromatiaceae</taxon>
        <taxon>Rheinheimera</taxon>
    </lineage>
</organism>
<comment type="caution">
    <text evidence="1">The sequence shown here is derived from an EMBL/GenBank/DDBJ whole genome shotgun (WGS) entry which is preliminary data.</text>
</comment>
<dbReference type="RefSeq" id="WP_226767719.1">
    <property type="nucleotide sequence ID" value="NZ_BAAAEO010000004.1"/>
</dbReference>
<accession>A0ABN1DZV4</accession>
<dbReference type="Proteomes" id="UP001501169">
    <property type="component" value="Unassembled WGS sequence"/>
</dbReference>
<sequence length="71" mass="7928">MTTDTSTQNSHGIANYEALKTAIANNEAQRIKELLAGKSMQQLEKDYLLDLARLDDNRTIIALLEAVPVRK</sequence>
<keyword evidence="2" id="KW-1185">Reference proteome</keyword>
<dbReference type="EMBL" id="BAAAEO010000004">
    <property type="protein sequence ID" value="GAA0556233.1"/>
    <property type="molecule type" value="Genomic_DNA"/>
</dbReference>
<reference evidence="1 2" key="1">
    <citation type="journal article" date="2019" name="Int. J. Syst. Evol. Microbiol.">
        <title>The Global Catalogue of Microorganisms (GCM) 10K type strain sequencing project: providing services to taxonomists for standard genome sequencing and annotation.</title>
        <authorList>
            <consortium name="The Broad Institute Genomics Platform"/>
            <consortium name="The Broad Institute Genome Sequencing Center for Infectious Disease"/>
            <person name="Wu L."/>
            <person name="Ma J."/>
        </authorList>
    </citation>
    <scope>NUCLEOTIDE SEQUENCE [LARGE SCALE GENOMIC DNA]</scope>
    <source>
        <strain evidence="1 2">JCM 14331</strain>
    </source>
</reference>
<protein>
    <submittedName>
        <fullName evidence="1">Uncharacterized protein</fullName>
    </submittedName>
</protein>
<evidence type="ECO:0000313" key="2">
    <source>
        <dbReference type="Proteomes" id="UP001501169"/>
    </source>
</evidence>